<feature type="transmembrane region" description="Helical" evidence="1">
    <location>
        <begin position="12"/>
        <end position="30"/>
    </location>
</feature>
<sequence>MSYTTINFTNYPLAPLLVVLRDYILAYYALEFLPFNGSLRVLNLPLGYIATVGLSIPATAIRVEVNGPPLLALFPTSLQFCVVMLLVIVACSAFVTVARVPRLASSPAPSGRSARG</sequence>
<protein>
    <submittedName>
        <fullName evidence="2">Uncharacterized protein</fullName>
    </submittedName>
</protein>
<gene>
    <name evidence="2" type="ORF">D6D24_09781</name>
</gene>
<keyword evidence="1" id="KW-0812">Transmembrane</keyword>
<accession>A0A4S8V8V6</accession>
<dbReference type="AlphaFoldDB" id="A0A4S8V8V6"/>
<organism evidence="2 3">
    <name type="scientific">Aureobasidium pullulans</name>
    <name type="common">Black yeast</name>
    <name type="synonym">Pullularia pullulans</name>
    <dbReference type="NCBI Taxonomy" id="5580"/>
    <lineage>
        <taxon>Eukaryota</taxon>
        <taxon>Fungi</taxon>
        <taxon>Dikarya</taxon>
        <taxon>Ascomycota</taxon>
        <taxon>Pezizomycotina</taxon>
        <taxon>Dothideomycetes</taxon>
        <taxon>Dothideomycetidae</taxon>
        <taxon>Dothideales</taxon>
        <taxon>Saccotheciaceae</taxon>
        <taxon>Aureobasidium</taxon>
    </lineage>
</organism>
<evidence type="ECO:0000313" key="2">
    <source>
        <dbReference type="EMBL" id="THW06936.1"/>
    </source>
</evidence>
<name>A0A4S8V8V6_AURPU</name>
<feature type="transmembrane region" description="Helical" evidence="1">
    <location>
        <begin position="42"/>
        <end position="61"/>
    </location>
</feature>
<keyword evidence="1" id="KW-0472">Membrane</keyword>
<dbReference type="EMBL" id="QZAJ01000727">
    <property type="protein sequence ID" value="THW06936.1"/>
    <property type="molecule type" value="Genomic_DNA"/>
</dbReference>
<evidence type="ECO:0000313" key="3">
    <source>
        <dbReference type="Proteomes" id="UP000308014"/>
    </source>
</evidence>
<keyword evidence="1" id="KW-1133">Transmembrane helix</keyword>
<reference evidence="2 3" key="1">
    <citation type="submission" date="2018-10" db="EMBL/GenBank/DDBJ databases">
        <title>Fifty Aureobasidium pullulans genomes reveal a recombining polyextremotolerant generalist.</title>
        <authorList>
            <person name="Gostincar C."/>
            <person name="Turk M."/>
            <person name="Zajc J."/>
            <person name="Gunde-Cimerman N."/>
        </authorList>
    </citation>
    <scope>NUCLEOTIDE SEQUENCE [LARGE SCALE GENOMIC DNA]</scope>
    <source>
        <strain evidence="2 3">EXF-11318</strain>
    </source>
</reference>
<comment type="caution">
    <text evidence="2">The sequence shown here is derived from an EMBL/GenBank/DDBJ whole genome shotgun (WGS) entry which is preliminary data.</text>
</comment>
<feature type="transmembrane region" description="Helical" evidence="1">
    <location>
        <begin position="73"/>
        <end position="97"/>
    </location>
</feature>
<proteinExistence type="predicted"/>
<dbReference type="Proteomes" id="UP000308014">
    <property type="component" value="Unassembled WGS sequence"/>
</dbReference>
<evidence type="ECO:0000256" key="1">
    <source>
        <dbReference type="SAM" id="Phobius"/>
    </source>
</evidence>